<dbReference type="AlphaFoldDB" id="A0A1Y6BRF4"/>
<protein>
    <recommendedName>
        <fullName evidence="3">DUF2589 domain-containing protein</fullName>
    </recommendedName>
</protein>
<dbReference type="Pfam" id="PF11655">
    <property type="entry name" value="DUF2589"/>
    <property type="match status" value="1"/>
</dbReference>
<reference evidence="2" key="1">
    <citation type="submission" date="2017-04" db="EMBL/GenBank/DDBJ databases">
        <authorList>
            <person name="Varghese N."/>
            <person name="Submissions S."/>
        </authorList>
    </citation>
    <scope>NUCLEOTIDE SEQUENCE [LARGE SCALE GENOMIC DNA]</scope>
    <source>
        <strain evidence="2">RKEM611</strain>
    </source>
</reference>
<dbReference type="STRING" id="1513793.SAMN06296036_106100"/>
<dbReference type="RefSeq" id="WP_132317945.1">
    <property type="nucleotide sequence ID" value="NZ_FWZT01000006.1"/>
</dbReference>
<evidence type="ECO:0000313" key="1">
    <source>
        <dbReference type="EMBL" id="SMF17181.1"/>
    </source>
</evidence>
<sequence length="199" mass="21483">MSNPGKELSSIDFSSMIGGPLTAVVSAQTQAAKATVDFIKEIGFSTDENGKQSLNNVKFSYTKASQDENMRDNVELIVPLLTIVPIPYIRVEDTTIEFKAKINSVATQENSSSFGIDGSLAVKHGWGVGSVKLKVNTSYQKASKSGSKETKTYSLDVRVHAVQDEIPAGMEKVLNILEESIFDNTSGQTEESKVVDEAA</sequence>
<dbReference type="InterPro" id="IPR024510">
    <property type="entry name" value="DUF2589"/>
</dbReference>
<dbReference type="EMBL" id="FWZT01000006">
    <property type="protein sequence ID" value="SMF17181.1"/>
    <property type="molecule type" value="Genomic_DNA"/>
</dbReference>
<evidence type="ECO:0000313" key="2">
    <source>
        <dbReference type="Proteomes" id="UP000192907"/>
    </source>
</evidence>
<dbReference type="OrthoDB" id="1043330at2"/>
<gene>
    <name evidence="1" type="ORF">SAMN06296036_106100</name>
</gene>
<organism evidence="1 2">
    <name type="scientific">Pseudobacteriovorax antillogorgiicola</name>
    <dbReference type="NCBI Taxonomy" id="1513793"/>
    <lineage>
        <taxon>Bacteria</taxon>
        <taxon>Pseudomonadati</taxon>
        <taxon>Bdellovibrionota</taxon>
        <taxon>Oligoflexia</taxon>
        <taxon>Oligoflexales</taxon>
        <taxon>Pseudobacteriovoracaceae</taxon>
        <taxon>Pseudobacteriovorax</taxon>
    </lineage>
</organism>
<keyword evidence="2" id="KW-1185">Reference proteome</keyword>
<name>A0A1Y6BRF4_9BACT</name>
<accession>A0A1Y6BRF4</accession>
<evidence type="ECO:0008006" key="3">
    <source>
        <dbReference type="Google" id="ProtNLM"/>
    </source>
</evidence>
<dbReference type="Proteomes" id="UP000192907">
    <property type="component" value="Unassembled WGS sequence"/>
</dbReference>
<proteinExistence type="predicted"/>